<comment type="similarity">
    <text evidence="1 3">Belongs to the type-B carboxylesterase/lipase family.</text>
</comment>
<protein>
    <recommendedName>
        <fullName evidence="3">Carboxylic ester hydrolase</fullName>
        <ecNumber evidence="3">3.1.1.-</ecNumber>
    </recommendedName>
</protein>
<dbReference type="PROSITE" id="PS00122">
    <property type="entry name" value="CARBOXYLESTERASE_B_1"/>
    <property type="match status" value="1"/>
</dbReference>
<dbReference type="Proteomes" id="UP000053958">
    <property type="component" value="Unassembled WGS sequence"/>
</dbReference>
<dbReference type="OrthoDB" id="408631at2759"/>
<feature type="domain" description="Carboxylesterase type B" evidence="4">
    <location>
        <begin position="150"/>
        <end position="630"/>
    </location>
</feature>
<comment type="caution">
    <text evidence="5">The sequence shown here is derived from an EMBL/GenBank/DDBJ whole genome shotgun (WGS) entry which is preliminary data.</text>
</comment>
<dbReference type="EMBL" id="LASV01000180">
    <property type="protein sequence ID" value="KKA21556.1"/>
    <property type="molecule type" value="Genomic_DNA"/>
</dbReference>
<evidence type="ECO:0000259" key="4">
    <source>
        <dbReference type="Pfam" id="PF00135"/>
    </source>
</evidence>
<keyword evidence="2 3" id="KW-0378">Hydrolase</keyword>
<dbReference type="SUPFAM" id="SSF53474">
    <property type="entry name" value="alpha/beta-Hydrolases"/>
    <property type="match status" value="1"/>
</dbReference>
<keyword evidence="3" id="KW-0732">Signal</keyword>
<dbReference type="GO" id="GO:0016787">
    <property type="term" value="F:hydrolase activity"/>
    <property type="evidence" value="ECO:0007669"/>
    <property type="project" value="UniProtKB-KW"/>
</dbReference>
<dbReference type="EC" id="3.1.1.-" evidence="3"/>
<dbReference type="STRING" id="1408163.A0A0F4YUM4"/>
<dbReference type="RefSeq" id="XP_013328168.1">
    <property type="nucleotide sequence ID" value="XM_013472714.1"/>
</dbReference>
<gene>
    <name evidence="5" type="ORF">T310_4427</name>
</gene>
<dbReference type="GeneID" id="25316775"/>
<keyword evidence="6" id="KW-1185">Reference proteome</keyword>
<evidence type="ECO:0000256" key="2">
    <source>
        <dbReference type="ARBA" id="ARBA00022801"/>
    </source>
</evidence>
<dbReference type="PANTHER" id="PTHR11559">
    <property type="entry name" value="CARBOXYLESTERASE"/>
    <property type="match status" value="1"/>
</dbReference>
<dbReference type="AlphaFoldDB" id="A0A0F4YUM4"/>
<dbReference type="ESTHER" id="talem-a0a0f4yum4">
    <property type="family name" value="Fungal_carboxylesterase_lipase"/>
</dbReference>
<feature type="signal peptide" evidence="3">
    <location>
        <begin position="1"/>
        <end position="19"/>
    </location>
</feature>
<accession>A0A0F4YUM4</accession>
<evidence type="ECO:0000256" key="3">
    <source>
        <dbReference type="RuleBase" id="RU361235"/>
    </source>
</evidence>
<evidence type="ECO:0000313" key="6">
    <source>
        <dbReference type="Proteomes" id="UP000053958"/>
    </source>
</evidence>
<dbReference type="Gene3D" id="3.40.50.1820">
    <property type="entry name" value="alpha/beta hydrolase"/>
    <property type="match status" value="1"/>
</dbReference>
<name>A0A0F4YUM4_RASE3</name>
<dbReference type="InterPro" id="IPR050309">
    <property type="entry name" value="Type-B_Carboxylest/Lipase"/>
</dbReference>
<sequence>MTIITRASIAASVVAFAWAQGSTVTVFFRNDGNWTRHGEQPSALFFNQPSTYEDAVRTCASYNETLLSCSSYGDFFHEFTYHQYLHNIDRDQLLWSSCSSSAPTTWEGNVSHVPTAAHPLLPFLCTNSAPFVSKVDTDYSAFPRVKTQSVDGTTFEGLRDHMAFRFLGIPFAQPPVGDLRFKYAQPWNETHVEATRYGPACLQTGWFEGNSDGLNPWGNSEDCLYLNVFTSTLPLSPGSVANEDALKPVMFWIHGGGQVSGTGSDSTFDGASLVSRSDVVLVTVNYRLNIFGFLSLGDDVVPGNFDLSDKIVALNWVKQHIAAFGGNPNNVTIFGQSAGGASIIDLVTSPKAKGLFQGAIAQSIGGHTTNQSAAAAKILPYLQPLCNNTGVERLQCLQALPAETLLNISQATSWETVVDGIYITDLPVAQVSKGRDAINPVHFMTGYMPEEAQSLLEETLAPNISSFNASLQTLIEVGQIDQAQADAIVASGLWQVPTDYSSVYNASVNIATDTIILCYAMEFVEAGVAADAYESLWVYLHQRAYGLSFYDYYDLCTFPVGKPETPYYRCHSGDLYEIFGTYYLFDLPLRVAEDIYYTNAVQDMWASFARTGNPNVDDDYLAARGYQSTQEFFSKWTWTQYAARNDGKGVANLQYPTSFYSTLPDLAHCNVLGLNGTE</sequence>
<organism evidence="5 6">
    <name type="scientific">Rasamsonia emersonii (strain ATCC 16479 / CBS 393.64 / IMI 116815)</name>
    <dbReference type="NCBI Taxonomy" id="1408163"/>
    <lineage>
        <taxon>Eukaryota</taxon>
        <taxon>Fungi</taxon>
        <taxon>Dikarya</taxon>
        <taxon>Ascomycota</taxon>
        <taxon>Pezizomycotina</taxon>
        <taxon>Eurotiomycetes</taxon>
        <taxon>Eurotiomycetidae</taxon>
        <taxon>Eurotiales</taxon>
        <taxon>Trichocomaceae</taxon>
        <taxon>Rasamsonia</taxon>
    </lineage>
</organism>
<feature type="chain" id="PRO_5005117169" description="Carboxylic ester hydrolase" evidence="3">
    <location>
        <begin position="20"/>
        <end position="678"/>
    </location>
</feature>
<dbReference type="InterPro" id="IPR019826">
    <property type="entry name" value="Carboxylesterase_B_AS"/>
</dbReference>
<dbReference type="InterPro" id="IPR029058">
    <property type="entry name" value="AB_hydrolase_fold"/>
</dbReference>
<reference evidence="5 6" key="1">
    <citation type="submission" date="2015-04" db="EMBL/GenBank/DDBJ databases">
        <authorList>
            <person name="Heijne W.H."/>
            <person name="Fedorova N.D."/>
            <person name="Nierman W.C."/>
            <person name="Vollebregt A.W."/>
            <person name="Zhao Z."/>
            <person name="Wu L."/>
            <person name="Kumar M."/>
            <person name="Stam H."/>
            <person name="van den Berg M.A."/>
            <person name="Pel H.J."/>
        </authorList>
    </citation>
    <scope>NUCLEOTIDE SEQUENCE [LARGE SCALE GENOMIC DNA]</scope>
    <source>
        <strain evidence="5 6">CBS 393.64</strain>
    </source>
</reference>
<dbReference type="Pfam" id="PF00135">
    <property type="entry name" value="COesterase"/>
    <property type="match status" value="1"/>
</dbReference>
<proteinExistence type="inferred from homology"/>
<evidence type="ECO:0000256" key="1">
    <source>
        <dbReference type="ARBA" id="ARBA00005964"/>
    </source>
</evidence>
<dbReference type="InterPro" id="IPR002018">
    <property type="entry name" value="CarbesteraseB"/>
</dbReference>
<evidence type="ECO:0000313" key="5">
    <source>
        <dbReference type="EMBL" id="KKA21556.1"/>
    </source>
</evidence>